<evidence type="ECO:0000313" key="1">
    <source>
        <dbReference type="EMBL" id="REC94904.1"/>
    </source>
</evidence>
<protein>
    <submittedName>
        <fullName evidence="1">Uncharacterized protein</fullName>
    </submittedName>
</protein>
<sequence>MKIDPYYQIDPSDSIQDAAQAFLRNQPRYRTPHQMVSACGRYLVEHGRMRDDEALQHAVYAYDQLNAQGGVSCTH</sequence>
<dbReference type="AlphaFoldDB" id="A0A3D9DX78"/>
<comment type="caution">
    <text evidence="1">The sequence shown here is derived from an EMBL/GenBank/DDBJ whole genome shotgun (WGS) entry which is preliminary data.</text>
</comment>
<dbReference type="OrthoDB" id="6183319at2"/>
<keyword evidence="2" id="KW-1185">Reference proteome</keyword>
<gene>
    <name evidence="1" type="ORF">C8D72_1733</name>
</gene>
<dbReference type="Proteomes" id="UP000256334">
    <property type="component" value="Unassembled WGS sequence"/>
</dbReference>
<name>A0A3D9DX78_9GAMM</name>
<organism evidence="1 2">
    <name type="scientific">Kushneria indalinina DSM 14324</name>
    <dbReference type="NCBI Taxonomy" id="1122140"/>
    <lineage>
        <taxon>Bacteria</taxon>
        <taxon>Pseudomonadati</taxon>
        <taxon>Pseudomonadota</taxon>
        <taxon>Gammaproteobacteria</taxon>
        <taxon>Oceanospirillales</taxon>
        <taxon>Halomonadaceae</taxon>
        <taxon>Kushneria</taxon>
    </lineage>
</organism>
<proteinExistence type="predicted"/>
<evidence type="ECO:0000313" key="2">
    <source>
        <dbReference type="Proteomes" id="UP000256334"/>
    </source>
</evidence>
<dbReference type="EMBL" id="QRDJ01000007">
    <property type="protein sequence ID" value="REC94904.1"/>
    <property type="molecule type" value="Genomic_DNA"/>
</dbReference>
<accession>A0A3D9DX78</accession>
<reference evidence="1 2" key="1">
    <citation type="submission" date="2018-07" db="EMBL/GenBank/DDBJ databases">
        <title>Genomic Encyclopedia of Type Strains, Phase IV (KMG-IV): sequencing the most valuable type-strain genomes for metagenomic binning, comparative biology and taxonomic classification.</title>
        <authorList>
            <person name="Goeker M."/>
        </authorList>
    </citation>
    <scope>NUCLEOTIDE SEQUENCE [LARGE SCALE GENOMIC DNA]</scope>
    <source>
        <strain evidence="1 2">DSM 14324</strain>
    </source>
</reference>
<dbReference type="RefSeq" id="WP_115853992.1">
    <property type="nucleotide sequence ID" value="NZ_QRDJ01000007.1"/>
</dbReference>